<proteinExistence type="inferred from homology"/>
<dbReference type="GeneID" id="113796814"/>
<keyword evidence="6" id="KW-0010">Activator</keyword>
<protein>
    <recommendedName>
        <fullName evidence="6">Mediator of RNA polymerase II transcription subunit 18</fullName>
    </recommendedName>
    <alternativeName>
        <fullName evidence="6">Mediator complex subunit 18</fullName>
    </alternativeName>
</protein>
<sequence>MTESNFQQRKNAFSQNEFLLQGSILDESCDALLQKLRGFCDNSDMPPPKFKDHEMVFAIKLPNGPSSMLRVRRSIDCPNNPWNLRYLGHNDTDRNRATLSRTCIDCNTTSNITQFLMEMGFKLEFEFILRGWMFRKGRMKILVFKIFRINGGGSSGGLVATNNMLIDENLEPITNSHLVELSVIAPSYQTAITDEMKQFAEFLKPLVMLENIDMRKINQ</sequence>
<comment type="subunit">
    <text evidence="6">Component of the Mediator complex.</text>
</comment>
<evidence type="ECO:0000256" key="2">
    <source>
        <dbReference type="ARBA" id="ARBA00009814"/>
    </source>
</evidence>
<keyword evidence="4 6" id="KW-0804">Transcription</keyword>
<dbReference type="Pfam" id="PF09637">
    <property type="entry name" value="Med18"/>
    <property type="match status" value="1"/>
</dbReference>
<dbReference type="GO" id="GO:0006369">
    <property type="term" value="P:termination of RNA polymerase II transcription"/>
    <property type="evidence" value="ECO:0007669"/>
    <property type="project" value="TreeGrafter"/>
</dbReference>
<dbReference type="GO" id="GO:0016592">
    <property type="term" value="C:mediator complex"/>
    <property type="evidence" value="ECO:0007669"/>
    <property type="project" value="InterPro"/>
</dbReference>
<evidence type="ECO:0000313" key="7">
    <source>
        <dbReference type="Proteomes" id="UP000515146"/>
    </source>
</evidence>
<gene>
    <name evidence="8" type="primary">LOC113796814</name>
    <name evidence="6" type="synonym">MED18</name>
</gene>
<keyword evidence="5 6" id="KW-0539">Nucleus</keyword>
<reference evidence="8" key="1">
    <citation type="submission" date="2025-08" db="UniProtKB">
        <authorList>
            <consortium name="RefSeq"/>
        </authorList>
    </citation>
    <scope>IDENTIFICATION</scope>
    <source>
        <strain evidence="8">Airmid</strain>
    </source>
</reference>
<evidence type="ECO:0000256" key="6">
    <source>
        <dbReference type="RuleBase" id="RU364150"/>
    </source>
</evidence>
<dbReference type="OrthoDB" id="10018982at2759"/>
<dbReference type="InterPro" id="IPR019095">
    <property type="entry name" value="Mediator_Med18"/>
</dbReference>
<evidence type="ECO:0000256" key="1">
    <source>
        <dbReference type="ARBA" id="ARBA00004123"/>
    </source>
</evidence>
<dbReference type="PANTHER" id="PTHR13321:SF2">
    <property type="entry name" value="MEDIATOR OF RNA POLYMERASE II TRANSCRIPTION SUBUNIT 18"/>
    <property type="match status" value="1"/>
</dbReference>
<dbReference type="RefSeq" id="XP_027202901.1">
    <property type="nucleotide sequence ID" value="XM_027347100.1"/>
</dbReference>
<dbReference type="Proteomes" id="UP000515146">
    <property type="component" value="Unplaced"/>
</dbReference>
<dbReference type="GO" id="GO:0006357">
    <property type="term" value="P:regulation of transcription by RNA polymerase II"/>
    <property type="evidence" value="ECO:0007669"/>
    <property type="project" value="InterPro"/>
</dbReference>
<evidence type="ECO:0000313" key="8">
    <source>
        <dbReference type="RefSeq" id="XP_027202901.1"/>
    </source>
</evidence>
<name>A0A6P6YDD1_DERPT</name>
<keyword evidence="3 6" id="KW-0805">Transcription regulation</keyword>
<dbReference type="GO" id="GO:0070847">
    <property type="term" value="C:core mediator complex"/>
    <property type="evidence" value="ECO:0007669"/>
    <property type="project" value="TreeGrafter"/>
</dbReference>
<dbReference type="CTD" id="54797"/>
<comment type="function">
    <text evidence="6">Component of the Mediator complex, a coactivator involved in the regulated transcription of nearly all RNA polymerase II-dependent genes. Mediator functions as a bridge to convey information from gene-specific regulatory proteins to the basal RNA polymerase II transcription machinery. Mediator is recruited to promoters by direct interactions with regulatory proteins and serves as a scaffold for the assembly of a functional preinitiation complex with RNA polymerase II and the general transcription factors.</text>
</comment>
<keyword evidence="7" id="KW-1185">Reference proteome</keyword>
<dbReference type="OMA" id="FEYSVKG"/>
<evidence type="ECO:0000256" key="3">
    <source>
        <dbReference type="ARBA" id="ARBA00023015"/>
    </source>
</evidence>
<dbReference type="Gene3D" id="2.40.320.10">
    <property type="entry name" value="Hypothetical Protein Pfu-838710-001"/>
    <property type="match status" value="1"/>
</dbReference>
<organism evidence="7 8">
    <name type="scientific">Dermatophagoides pteronyssinus</name>
    <name type="common">European house dust mite</name>
    <dbReference type="NCBI Taxonomy" id="6956"/>
    <lineage>
        <taxon>Eukaryota</taxon>
        <taxon>Metazoa</taxon>
        <taxon>Ecdysozoa</taxon>
        <taxon>Arthropoda</taxon>
        <taxon>Chelicerata</taxon>
        <taxon>Arachnida</taxon>
        <taxon>Acari</taxon>
        <taxon>Acariformes</taxon>
        <taxon>Sarcoptiformes</taxon>
        <taxon>Astigmata</taxon>
        <taxon>Psoroptidia</taxon>
        <taxon>Analgoidea</taxon>
        <taxon>Pyroglyphidae</taxon>
        <taxon>Dermatophagoidinae</taxon>
        <taxon>Dermatophagoides</taxon>
    </lineage>
</organism>
<dbReference type="KEGG" id="dpte:113796814"/>
<dbReference type="GO" id="GO:0003712">
    <property type="term" value="F:transcription coregulator activity"/>
    <property type="evidence" value="ECO:0007669"/>
    <property type="project" value="InterPro"/>
</dbReference>
<dbReference type="FunCoup" id="A0A6P6YDD1">
    <property type="interactions" value="906"/>
</dbReference>
<dbReference type="InParanoid" id="A0A6P6YDD1"/>
<comment type="subcellular location">
    <subcellularLocation>
        <location evidence="1 6">Nucleus</location>
    </subcellularLocation>
</comment>
<dbReference type="PANTHER" id="PTHR13321">
    <property type="entry name" value="MEDIATOR OF RNA POLYMERASE II TRANSCRIPTION, SUBUNIT 18"/>
    <property type="match status" value="1"/>
</dbReference>
<accession>A0A6P6YDD1</accession>
<comment type="similarity">
    <text evidence="2 6">Belongs to the Mediator complex subunit 18 family.</text>
</comment>
<evidence type="ECO:0000256" key="4">
    <source>
        <dbReference type="ARBA" id="ARBA00023163"/>
    </source>
</evidence>
<evidence type="ECO:0000256" key="5">
    <source>
        <dbReference type="ARBA" id="ARBA00023242"/>
    </source>
</evidence>
<dbReference type="AlphaFoldDB" id="A0A6P6YDD1"/>